<reference evidence="3" key="3">
    <citation type="submission" date="2015-02" db="UniProtKB">
        <authorList>
            <consortium name="EnsemblProtists"/>
        </authorList>
    </citation>
    <scope>IDENTIFICATION</scope>
    <source>
        <strain evidence="3">DAOM BR144</strain>
    </source>
</reference>
<dbReference type="AlphaFoldDB" id="K3WPT9"/>
<dbReference type="PANTHER" id="PTHR46370">
    <property type="entry name" value="GPALPP MOTIFS-CONTAINING PROTEIN 1"/>
    <property type="match status" value="1"/>
</dbReference>
<name>K3WPT9_GLOUD</name>
<dbReference type="InterPro" id="IPR046331">
    <property type="entry name" value="GPAM1-like"/>
</dbReference>
<feature type="compositionally biased region" description="Basic residues" evidence="1">
    <location>
        <begin position="32"/>
        <end position="64"/>
    </location>
</feature>
<dbReference type="STRING" id="431595.K3WPT9"/>
<protein>
    <recommendedName>
        <fullName evidence="2">DUF3752 domain-containing protein</fullName>
    </recommendedName>
</protein>
<feature type="region of interest" description="Disordered" evidence="1">
    <location>
        <begin position="277"/>
        <end position="311"/>
    </location>
</feature>
<feature type="compositionally biased region" description="Low complexity" evidence="1">
    <location>
        <begin position="339"/>
        <end position="350"/>
    </location>
</feature>
<dbReference type="InParanoid" id="K3WPT9"/>
<sequence length="456" mass="50712">QHRDRDDERRRRDANSSSENADDSDDRQQHAPQHRHRKDEKRSDKKRHAKEKKHKKSSHKKSRRHHDEEPPAPDYKKALVVVKGLLGEFPELLSELITLLQMLDDGEVAVISGIENKRIRSQLKTLFPLLGLTKLSEPKGFAKRGKAQSDTSLLEVFQRMLTGGNVGDEASRVKRDAERIGPSIGPAMPLGGLPGAATSSTYESDDDDDVVGPALPGMKGFRVADERVEAEMARRALELKQAEWDRARGITGDAKDGKDAPKQTRQEWMTVMPESSFFKDSLAPANRGPPGKPAAFRSKEPAAVDHTWFDAPEERDRARRAKLDMELLGYVRDENKPTASSSSSASRLAATGNQQSGGVNESIVPAANPEADEQMRKQMEQLRQERGPSLLEQHQKRLAEEAKASGNKGKAQTGWNRERDLTARRGMSNDDAAKILEASRGINSKFTAPTISRQFL</sequence>
<feature type="compositionally biased region" description="Basic and acidic residues" evidence="1">
    <location>
        <begin position="416"/>
        <end position="426"/>
    </location>
</feature>
<dbReference type="HOGENOM" id="CLU_046943_0_0_1"/>
<proteinExistence type="predicted"/>
<evidence type="ECO:0000256" key="1">
    <source>
        <dbReference type="SAM" id="MobiDB-lite"/>
    </source>
</evidence>
<feature type="domain" description="DUF3752" evidence="2">
    <location>
        <begin position="297"/>
        <end position="447"/>
    </location>
</feature>
<keyword evidence="4" id="KW-1185">Reference proteome</keyword>
<organism evidence="3 4">
    <name type="scientific">Globisporangium ultimum (strain ATCC 200006 / CBS 805.95 / DAOM BR144)</name>
    <name type="common">Pythium ultimum</name>
    <dbReference type="NCBI Taxonomy" id="431595"/>
    <lineage>
        <taxon>Eukaryota</taxon>
        <taxon>Sar</taxon>
        <taxon>Stramenopiles</taxon>
        <taxon>Oomycota</taxon>
        <taxon>Peronosporomycetes</taxon>
        <taxon>Pythiales</taxon>
        <taxon>Pythiaceae</taxon>
        <taxon>Globisporangium</taxon>
    </lineage>
</organism>
<dbReference type="InterPro" id="IPR022226">
    <property type="entry name" value="DUF3752"/>
</dbReference>
<dbReference type="Pfam" id="PF12572">
    <property type="entry name" value="DUF3752"/>
    <property type="match status" value="1"/>
</dbReference>
<accession>K3WPT9</accession>
<dbReference type="PANTHER" id="PTHR46370:SF1">
    <property type="entry name" value="GPALPP MOTIFS-CONTAINING PROTEIN 1"/>
    <property type="match status" value="1"/>
</dbReference>
<dbReference type="eggNOG" id="ENOG502RZWH">
    <property type="taxonomic scope" value="Eukaryota"/>
</dbReference>
<feature type="region of interest" description="Disordered" evidence="1">
    <location>
        <begin position="1"/>
        <end position="72"/>
    </location>
</feature>
<evidence type="ECO:0000313" key="3">
    <source>
        <dbReference type="EnsemblProtists" id="PYU1_T006981"/>
    </source>
</evidence>
<dbReference type="Proteomes" id="UP000019132">
    <property type="component" value="Unassembled WGS sequence"/>
</dbReference>
<dbReference type="OMA" id="LGRMNME"/>
<reference evidence="4" key="1">
    <citation type="journal article" date="2010" name="Genome Biol.">
        <title>Genome sequence of the necrotrophic plant pathogen Pythium ultimum reveals original pathogenicity mechanisms and effector repertoire.</title>
        <authorList>
            <person name="Levesque C.A."/>
            <person name="Brouwer H."/>
            <person name="Cano L."/>
            <person name="Hamilton J.P."/>
            <person name="Holt C."/>
            <person name="Huitema E."/>
            <person name="Raffaele S."/>
            <person name="Robideau G.P."/>
            <person name="Thines M."/>
            <person name="Win J."/>
            <person name="Zerillo M.M."/>
            <person name="Beakes G.W."/>
            <person name="Boore J.L."/>
            <person name="Busam D."/>
            <person name="Dumas B."/>
            <person name="Ferriera S."/>
            <person name="Fuerstenberg S.I."/>
            <person name="Gachon C.M."/>
            <person name="Gaulin E."/>
            <person name="Govers F."/>
            <person name="Grenville-Briggs L."/>
            <person name="Horner N."/>
            <person name="Hostetler J."/>
            <person name="Jiang R.H."/>
            <person name="Johnson J."/>
            <person name="Krajaejun T."/>
            <person name="Lin H."/>
            <person name="Meijer H.J."/>
            <person name="Moore B."/>
            <person name="Morris P."/>
            <person name="Phuntmart V."/>
            <person name="Puiu D."/>
            <person name="Shetty J."/>
            <person name="Stajich J.E."/>
            <person name="Tripathy S."/>
            <person name="Wawra S."/>
            <person name="van West P."/>
            <person name="Whitty B.R."/>
            <person name="Coutinho P.M."/>
            <person name="Henrissat B."/>
            <person name="Martin F."/>
            <person name="Thomas P.D."/>
            <person name="Tyler B.M."/>
            <person name="De Vries R.P."/>
            <person name="Kamoun S."/>
            <person name="Yandell M."/>
            <person name="Tisserat N."/>
            <person name="Buell C.R."/>
        </authorList>
    </citation>
    <scope>NUCLEOTIDE SEQUENCE</scope>
    <source>
        <strain evidence="4">DAOM:BR144</strain>
    </source>
</reference>
<feature type="region of interest" description="Disordered" evidence="1">
    <location>
        <begin position="334"/>
        <end position="363"/>
    </location>
</feature>
<evidence type="ECO:0000259" key="2">
    <source>
        <dbReference type="Pfam" id="PF12572"/>
    </source>
</evidence>
<evidence type="ECO:0000313" key="4">
    <source>
        <dbReference type="Proteomes" id="UP000019132"/>
    </source>
</evidence>
<dbReference type="EMBL" id="GL376560">
    <property type="status" value="NOT_ANNOTATED_CDS"/>
    <property type="molecule type" value="Genomic_DNA"/>
</dbReference>
<reference evidence="4" key="2">
    <citation type="submission" date="2010-04" db="EMBL/GenBank/DDBJ databases">
        <authorList>
            <person name="Buell R."/>
            <person name="Hamilton J."/>
            <person name="Hostetler J."/>
        </authorList>
    </citation>
    <scope>NUCLEOTIDE SEQUENCE [LARGE SCALE GENOMIC DNA]</scope>
    <source>
        <strain evidence="4">DAOM:BR144</strain>
    </source>
</reference>
<dbReference type="EnsemblProtists" id="PYU1_T006981">
    <property type="protein sequence ID" value="PYU1_T006981"/>
    <property type="gene ID" value="PYU1_G006966"/>
</dbReference>
<feature type="compositionally biased region" description="Basic and acidic residues" evidence="1">
    <location>
        <begin position="1"/>
        <end position="14"/>
    </location>
</feature>
<feature type="region of interest" description="Disordered" evidence="1">
    <location>
        <begin position="397"/>
        <end position="426"/>
    </location>
</feature>
<dbReference type="VEuPathDB" id="FungiDB:PYU1_G006966"/>